<feature type="region of interest" description="Disordered" evidence="1">
    <location>
        <begin position="1"/>
        <end position="21"/>
    </location>
</feature>
<reference evidence="2 3" key="1">
    <citation type="submission" date="2014-01" db="EMBL/GenBank/DDBJ databases">
        <title>Genome sequence and analysis of Xanthomonas arboricola pv. pruni.</title>
        <authorList>
            <person name="Fujikawa T."/>
            <person name="Nakazono-Nagaoka E."/>
        </authorList>
    </citation>
    <scope>NUCLEOTIDE SEQUENCE [LARGE SCALE GENOMIC DNA]</scope>
    <source>
        <strain evidence="3">MAFF 311562</strain>
    </source>
</reference>
<protein>
    <submittedName>
        <fullName evidence="2">Uncharacterized protein</fullName>
    </submittedName>
</protein>
<proteinExistence type="predicted"/>
<feature type="non-terminal residue" evidence="2">
    <location>
        <position position="1"/>
    </location>
</feature>
<comment type="caution">
    <text evidence="2">The sequence shown here is derived from an EMBL/GenBank/DDBJ whole genome shotgun (WGS) entry which is preliminary data.</text>
</comment>
<accession>W4S926</accession>
<name>W4S926_9XANT</name>
<sequence>PVWRGTSGGRSPDRRTRGWPRWQPRSGAAIAVRVVRAARRVDPAARVVVPPVAAIVARQAVAVIAVAKLRHAQ</sequence>
<dbReference type="EMBL" id="BAVB01000356">
    <property type="protein sequence ID" value="GAE52444.1"/>
    <property type="molecule type" value="Genomic_DNA"/>
</dbReference>
<evidence type="ECO:0000256" key="1">
    <source>
        <dbReference type="SAM" id="MobiDB-lite"/>
    </source>
</evidence>
<dbReference type="Proteomes" id="UP000019143">
    <property type="component" value="Unassembled WGS sequence"/>
</dbReference>
<gene>
    <name evidence="2" type="ORF">XPU_3976</name>
</gene>
<organism evidence="2 3">
    <name type="scientific">Xanthomonas arboricola pv. pruni str. MAFF 311562</name>
    <dbReference type="NCBI Taxonomy" id="1414836"/>
    <lineage>
        <taxon>Bacteria</taxon>
        <taxon>Pseudomonadati</taxon>
        <taxon>Pseudomonadota</taxon>
        <taxon>Gammaproteobacteria</taxon>
        <taxon>Lysobacterales</taxon>
        <taxon>Lysobacteraceae</taxon>
        <taxon>Xanthomonas</taxon>
    </lineage>
</organism>
<evidence type="ECO:0000313" key="3">
    <source>
        <dbReference type="Proteomes" id="UP000019143"/>
    </source>
</evidence>
<evidence type="ECO:0000313" key="2">
    <source>
        <dbReference type="EMBL" id="GAE52444.1"/>
    </source>
</evidence>
<dbReference type="AlphaFoldDB" id="W4S926"/>